<dbReference type="EMBL" id="KB456260">
    <property type="protein sequence ID" value="EMF16264.1"/>
    <property type="molecule type" value="Genomic_DNA"/>
</dbReference>
<organism evidence="1 2">
    <name type="scientific">Sphaerulina musiva (strain SO2202)</name>
    <name type="common">Poplar stem canker fungus</name>
    <name type="synonym">Septoria musiva</name>
    <dbReference type="NCBI Taxonomy" id="692275"/>
    <lineage>
        <taxon>Eukaryota</taxon>
        <taxon>Fungi</taxon>
        <taxon>Dikarya</taxon>
        <taxon>Ascomycota</taxon>
        <taxon>Pezizomycotina</taxon>
        <taxon>Dothideomycetes</taxon>
        <taxon>Dothideomycetidae</taxon>
        <taxon>Mycosphaerellales</taxon>
        <taxon>Mycosphaerellaceae</taxon>
        <taxon>Sphaerulina</taxon>
    </lineage>
</organism>
<gene>
    <name evidence="1" type="ORF">SEPMUDRAFT_112324</name>
</gene>
<dbReference type="RefSeq" id="XP_016764385.1">
    <property type="nucleotide sequence ID" value="XM_016900970.1"/>
</dbReference>
<dbReference type="AlphaFoldDB" id="N1QLX9"/>
<sequence>MGQEIGLRIWILGSTESEYQAHRTTRHLAFLGVKVSYTPHISYSHEQLTATDDIETLLHKQRTDFEREPL</sequence>
<keyword evidence="2" id="KW-1185">Reference proteome</keyword>
<dbReference type="Proteomes" id="UP000016931">
    <property type="component" value="Unassembled WGS sequence"/>
</dbReference>
<proteinExistence type="predicted"/>
<evidence type="ECO:0000313" key="2">
    <source>
        <dbReference type="Proteomes" id="UP000016931"/>
    </source>
</evidence>
<protein>
    <submittedName>
        <fullName evidence="1">Uncharacterized protein</fullName>
    </submittedName>
</protein>
<accession>N1QLX9</accession>
<name>N1QLX9_SPHMS</name>
<reference evidence="1 2" key="1">
    <citation type="journal article" date="2012" name="PLoS Pathog.">
        <title>Diverse lifestyles and strategies of plant pathogenesis encoded in the genomes of eighteen Dothideomycetes fungi.</title>
        <authorList>
            <person name="Ohm R.A."/>
            <person name="Feau N."/>
            <person name="Henrissat B."/>
            <person name="Schoch C.L."/>
            <person name="Horwitz B.A."/>
            <person name="Barry K.W."/>
            <person name="Condon B.J."/>
            <person name="Copeland A.C."/>
            <person name="Dhillon B."/>
            <person name="Glaser F."/>
            <person name="Hesse C.N."/>
            <person name="Kosti I."/>
            <person name="LaButti K."/>
            <person name="Lindquist E.A."/>
            <person name="Lucas S."/>
            <person name="Salamov A.A."/>
            <person name="Bradshaw R.E."/>
            <person name="Ciuffetti L."/>
            <person name="Hamelin R.C."/>
            <person name="Kema G.H.J."/>
            <person name="Lawrence C."/>
            <person name="Scott J.A."/>
            <person name="Spatafora J.W."/>
            <person name="Turgeon B.G."/>
            <person name="de Wit P.J.G.M."/>
            <person name="Zhong S."/>
            <person name="Goodwin S.B."/>
            <person name="Grigoriev I.V."/>
        </authorList>
    </citation>
    <scope>NUCLEOTIDE SEQUENCE [LARGE SCALE GENOMIC DNA]</scope>
    <source>
        <strain evidence="1 2">SO2202</strain>
    </source>
</reference>
<dbReference type="HOGENOM" id="CLU_2759424_0_0_1"/>
<dbReference type="GeneID" id="27898107"/>
<evidence type="ECO:0000313" key="1">
    <source>
        <dbReference type="EMBL" id="EMF16264.1"/>
    </source>
</evidence>